<protein>
    <submittedName>
        <fullName evidence="8">Starch-binding associating with outer membrane</fullName>
    </submittedName>
</protein>
<comment type="subcellular location">
    <subcellularLocation>
        <location evidence="1">Cell outer membrane</location>
    </subcellularLocation>
</comment>
<dbReference type="RefSeq" id="WP_076456747.1">
    <property type="nucleotide sequence ID" value="NZ_FTOB01000007.1"/>
</dbReference>
<evidence type="ECO:0000256" key="1">
    <source>
        <dbReference type="ARBA" id="ARBA00004442"/>
    </source>
</evidence>
<evidence type="ECO:0000256" key="5">
    <source>
        <dbReference type="ARBA" id="ARBA00023237"/>
    </source>
</evidence>
<dbReference type="InterPro" id="IPR033985">
    <property type="entry name" value="SusD-like_N"/>
</dbReference>
<keyword evidence="5" id="KW-0998">Cell outer membrane</keyword>
<dbReference type="InterPro" id="IPR012944">
    <property type="entry name" value="SusD_RagB_dom"/>
</dbReference>
<organism evidence="8 9">
    <name type="scientific">Zobellia uliginosa</name>
    <dbReference type="NCBI Taxonomy" id="143224"/>
    <lineage>
        <taxon>Bacteria</taxon>
        <taxon>Pseudomonadati</taxon>
        <taxon>Bacteroidota</taxon>
        <taxon>Flavobacteriia</taxon>
        <taxon>Flavobacteriales</taxon>
        <taxon>Flavobacteriaceae</taxon>
        <taxon>Zobellia</taxon>
    </lineage>
</organism>
<dbReference type="PROSITE" id="PS51257">
    <property type="entry name" value="PROKAR_LIPOPROTEIN"/>
    <property type="match status" value="1"/>
</dbReference>
<accession>A0ABY1L0L1</accession>
<evidence type="ECO:0000259" key="6">
    <source>
        <dbReference type="Pfam" id="PF07980"/>
    </source>
</evidence>
<keyword evidence="3" id="KW-0732">Signal</keyword>
<feature type="domain" description="RagB/SusD" evidence="6">
    <location>
        <begin position="302"/>
        <end position="563"/>
    </location>
</feature>
<dbReference type="InterPro" id="IPR011990">
    <property type="entry name" value="TPR-like_helical_dom_sf"/>
</dbReference>
<dbReference type="EMBL" id="FTOB01000007">
    <property type="protein sequence ID" value="SIT02662.1"/>
    <property type="molecule type" value="Genomic_DNA"/>
</dbReference>
<comment type="similarity">
    <text evidence="2">Belongs to the SusD family.</text>
</comment>
<comment type="caution">
    <text evidence="8">The sequence shown here is derived from an EMBL/GenBank/DDBJ whole genome shotgun (WGS) entry which is preliminary data.</text>
</comment>
<evidence type="ECO:0000256" key="2">
    <source>
        <dbReference type="ARBA" id="ARBA00006275"/>
    </source>
</evidence>
<dbReference type="Gene3D" id="1.25.40.390">
    <property type="match status" value="1"/>
</dbReference>
<evidence type="ECO:0000256" key="3">
    <source>
        <dbReference type="ARBA" id="ARBA00022729"/>
    </source>
</evidence>
<sequence length="564" mass="63424">MKKNILFCFGVALLGISCSNDFTEVVPSNNVSTKEVFTDISRAQSFLNPAYGSVRNSPWISLDAQTHNVVRKSGPSRTAVSGATAESSPVSGEWNSAIGKILHINEFFEKGFNVTYDAFDEEFAEALKKRIRGEAFGLRAYYKWILLKNFAGPSAQDPNTMLGIPIIDEVLTIDSANDIPRSTYMQSYANIQKDLDSALTNINLLRYAGDGDVDGVRLTSRISGEMIWALRARMALFAASPAFGQISWEEAANTAYDAIAAIDEGAIKDLQPFGNFNNVDNPDHFWRRSFSENGSLESQNFPPSLFGNGDWNPSQNLVEVFPDSLGYPITDPNSIYNPVEPYANRDPRFERFVFHNGENEFRNAFIEVFAGGKDAQGGIRKQATRSGYYLKKFLSDNINLDVEANANKKDYKVYPIFDRGGLYLDFAEAAIEAYGISGKGGDMVFSAKEVLSAIRKRAGITTDQYLDLAISDLDAYRNLIRNERRIEYAFEGEYYYDVRRWKVSLEELNQPVLGIKVGKETSDKFNYTATEIESRSFEEYMYYNPIPRNEVLKSNTLIQNFGWQ</sequence>
<evidence type="ECO:0000313" key="8">
    <source>
        <dbReference type="EMBL" id="SIT02662.1"/>
    </source>
</evidence>
<dbReference type="Proteomes" id="UP000185728">
    <property type="component" value="Unassembled WGS sequence"/>
</dbReference>
<keyword evidence="9" id="KW-1185">Reference proteome</keyword>
<gene>
    <name evidence="8" type="ORF">SAMN05421766_10784</name>
</gene>
<evidence type="ECO:0000259" key="7">
    <source>
        <dbReference type="Pfam" id="PF14322"/>
    </source>
</evidence>
<dbReference type="SUPFAM" id="SSF48452">
    <property type="entry name" value="TPR-like"/>
    <property type="match status" value="1"/>
</dbReference>
<feature type="domain" description="SusD-like N-terminal" evidence="7">
    <location>
        <begin position="122"/>
        <end position="200"/>
    </location>
</feature>
<name>A0ABY1L0L1_9FLAO</name>
<evidence type="ECO:0000256" key="4">
    <source>
        <dbReference type="ARBA" id="ARBA00023136"/>
    </source>
</evidence>
<keyword evidence="4" id="KW-0472">Membrane</keyword>
<dbReference type="Pfam" id="PF07980">
    <property type="entry name" value="SusD_RagB"/>
    <property type="match status" value="1"/>
</dbReference>
<evidence type="ECO:0000313" key="9">
    <source>
        <dbReference type="Proteomes" id="UP000185728"/>
    </source>
</evidence>
<dbReference type="Pfam" id="PF14322">
    <property type="entry name" value="SusD-like_3"/>
    <property type="match status" value="1"/>
</dbReference>
<reference evidence="8 9" key="1">
    <citation type="submission" date="2017-01" db="EMBL/GenBank/DDBJ databases">
        <authorList>
            <person name="Varghese N."/>
            <person name="Submissions S."/>
        </authorList>
    </citation>
    <scope>NUCLEOTIDE SEQUENCE [LARGE SCALE GENOMIC DNA]</scope>
    <source>
        <strain evidence="8 9">DSM 2061</strain>
    </source>
</reference>
<proteinExistence type="inferred from homology"/>